<keyword evidence="2" id="KW-0480">Metal-thiolate cluster</keyword>
<evidence type="ECO:0000256" key="1">
    <source>
        <dbReference type="ARBA" id="ARBA00022723"/>
    </source>
</evidence>
<dbReference type="KEGG" id="hhg:XM38_046510"/>
<dbReference type="GO" id="GO:0016740">
    <property type="term" value="F:transferase activity"/>
    <property type="evidence" value="ECO:0007669"/>
    <property type="project" value="UniProtKB-KW"/>
</dbReference>
<evidence type="ECO:0000313" key="4">
    <source>
        <dbReference type="Proteomes" id="UP000191901"/>
    </source>
</evidence>
<dbReference type="InterPro" id="IPR000518">
    <property type="entry name" value="Metalthion_fam14_prok"/>
</dbReference>
<dbReference type="GO" id="GO:0046872">
    <property type="term" value="F:metal ion binding"/>
    <property type="evidence" value="ECO:0007669"/>
    <property type="project" value="UniProtKB-KW"/>
</dbReference>
<evidence type="ECO:0000256" key="2">
    <source>
        <dbReference type="ARBA" id="ARBA00022851"/>
    </source>
</evidence>
<dbReference type="Pfam" id="PF02069">
    <property type="entry name" value="Metallothio_Pro"/>
    <property type="match status" value="1"/>
</dbReference>
<dbReference type="InterPro" id="IPR017854">
    <property type="entry name" value="Metalthion_dom_sf"/>
</dbReference>
<keyword evidence="4" id="KW-1185">Reference proteome</keyword>
<gene>
    <name evidence="3" type="primary">smtA</name>
    <name evidence="3" type="ORF">XM38_046510</name>
</gene>
<protein>
    <submittedName>
        <fullName evidence="3">Metallothionein</fullName>
        <ecNumber evidence="3">2.8.3.22</ecNumber>
    </submittedName>
</protein>
<dbReference type="AlphaFoldDB" id="A0A1Z3HTQ5"/>
<dbReference type="PRINTS" id="PR00859">
    <property type="entry name" value="MTPROKARYOTE"/>
</dbReference>
<dbReference type="Gene3D" id="2.30.170.10">
    <property type="match status" value="1"/>
</dbReference>
<keyword evidence="3" id="KW-0808">Transferase</keyword>
<reference evidence="3 4" key="1">
    <citation type="journal article" date="2016" name="Biochim. Biophys. Acta">
        <title>Characterization of red-shifted phycobilisomes isolated from the chlorophyll f-containing cyanobacterium Halomicronema hongdechloris.</title>
        <authorList>
            <person name="Li Y."/>
            <person name="Lin Y."/>
            <person name="Garvey C.J."/>
            <person name="Birch D."/>
            <person name="Corkery R.W."/>
            <person name="Loughlin P.C."/>
            <person name="Scheer H."/>
            <person name="Willows R.D."/>
            <person name="Chen M."/>
        </authorList>
    </citation>
    <scope>NUCLEOTIDE SEQUENCE [LARGE SCALE GENOMIC DNA]</scope>
    <source>
        <strain evidence="3 4">C2206</strain>
    </source>
</reference>
<organism evidence="3 4">
    <name type="scientific">Halomicronema hongdechloris C2206</name>
    <dbReference type="NCBI Taxonomy" id="1641165"/>
    <lineage>
        <taxon>Bacteria</taxon>
        <taxon>Bacillati</taxon>
        <taxon>Cyanobacteriota</taxon>
        <taxon>Cyanophyceae</taxon>
        <taxon>Nodosilineales</taxon>
        <taxon>Nodosilineaceae</taxon>
        <taxon>Halomicronema</taxon>
    </lineage>
</organism>
<sequence length="55" mass="5746">MTTVTQMKCACDSCLCIVDTSKAVEKEGHYYCSEACANGHPEGSGCGHTGCTCHS</sequence>
<dbReference type="OrthoDB" id="468089at2"/>
<dbReference type="EC" id="2.8.3.22" evidence="3"/>
<dbReference type="SUPFAM" id="SSF57868">
    <property type="entry name" value="Metallothionein"/>
    <property type="match status" value="1"/>
</dbReference>
<proteinExistence type="predicted"/>
<dbReference type="EMBL" id="CP021983">
    <property type="protein sequence ID" value="ASC73679.1"/>
    <property type="molecule type" value="Genomic_DNA"/>
</dbReference>
<evidence type="ECO:0000313" key="3">
    <source>
        <dbReference type="EMBL" id="ASC73679.1"/>
    </source>
</evidence>
<accession>A0A1Z3HTQ5</accession>
<keyword evidence="1" id="KW-0479">Metal-binding</keyword>
<dbReference type="Proteomes" id="UP000191901">
    <property type="component" value="Chromosome"/>
</dbReference>
<name>A0A1Z3HTQ5_9CYAN</name>
<dbReference type="RefSeq" id="WP_088431086.1">
    <property type="nucleotide sequence ID" value="NZ_CP021983.2"/>
</dbReference>